<name>A0A3M7RA85_BRAPC</name>
<evidence type="ECO:0000313" key="9">
    <source>
        <dbReference type="Proteomes" id="UP000276133"/>
    </source>
</evidence>
<comment type="caution">
    <text evidence="8">The sequence shown here is derived from an EMBL/GenBank/DDBJ whole genome shotgun (WGS) entry which is preliminary data.</text>
</comment>
<dbReference type="AlphaFoldDB" id="A0A3M7RA85"/>
<dbReference type="GO" id="GO:0005634">
    <property type="term" value="C:nucleus"/>
    <property type="evidence" value="ECO:0007669"/>
    <property type="project" value="TreeGrafter"/>
</dbReference>
<dbReference type="Gene3D" id="1.10.510.10">
    <property type="entry name" value="Transferase(Phosphotransferase) domain 1"/>
    <property type="match status" value="1"/>
</dbReference>
<dbReference type="STRING" id="10195.A0A3M7RA85"/>
<dbReference type="InterPro" id="IPR050940">
    <property type="entry name" value="Actin_reg-Ser/Thr_kinase"/>
</dbReference>
<keyword evidence="6" id="KW-0067">ATP-binding</keyword>
<dbReference type="Pfam" id="PF07714">
    <property type="entry name" value="PK_Tyr_Ser-Thr"/>
    <property type="match status" value="1"/>
</dbReference>
<reference evidence="8 9" key="1">
    <citation type="journal article" date="2018" name="Sci. Rep.">
        <title>Genomic signatures of local adaptation to the degree of environmental predictability in rotifers.</title>
        <authorList>
            <person name="Franch-Gras L."/>
            <person name="Hahn C."/>
            <person name="Garcia-Roger E.M."/>
            <person name="Carmona M.J."/>
            <person name="Serra M."/>
            <person name="Gomez A."/>
        </authorList>
    </citation>
    <scope>NUCLEOTIDE SEQUENCE [LARGE SCALE GENOMIC DNA]</scope>
    <source>
        <strain evidence="8">HYR1</strain>
    </source>
</reference>
<comment type="similarity">
    <text evidence="1">Belongs to the protein kinase superfamily. TKL Ser/Thr protein kinase family.</text>
</comment>
<evidence type="ECO:0000256" key="6">
    <source>
        <dbReference type="ARBA" id="ARBA00022840"/>
    </source>
</evidence>
<dbReference type="SUPFAM" id="SSF56112">
    <property type="entry name" value="Protein kinase-like (PK-like)"/>
    <property type="match status" value="1"/>
</dbReference>
<dbReference type="OrthoDB" id="20134at2759"/>
<keyword evidence="3" id="KW-0808">Transferase</keyword>
<evidence type="ECO:0000256" key="5">
    <source>
        <dbReference type="ARBA" id="ARBA00022777"/>
    </source>
</evidence>
<dbReference type="PANTHER" id="PTHR46485">
    <property type="entry name" value="LIM DOMAIN KINASE 1"/>
    <property type="match status" value="1"/>
</dbReference>
<dbReference type="PANTHER" id="PTHR46485:SF4">
    <property type="entry name" value="LIM DOMAIN KINASE 1"/>
    <property type="match status" value="1"/>
</dbReference>
<keyword evidence="2" id="KW-0723">Serine/threonine-protein kinase</keyword>
<evidence type="ECO:0000313" key="8">
    <source>
        <dbReference type="EMBL" id="RNA20379.1"/>
    </source>
</evidence>
<evidence type="ECO:0000256" key="3">
    <source>
        <dbReference type="ARBA" id="ARBA00022679"/>
    </source>
</evidence>
<keyword evidence="4" id="KW-0547">Nucleotide-binding</keyword>
<feature type="non-terminal residue" evidence="8">
    <location>
        <position position="1"/>
    </location>
</feature>
<dbReference type="GO" id="GO:0030036">
    <property type="term" value="P:actin cytoskeleton organization"/>
    <property type="evidence" value="ECO:0007669"/>
    <property type="project" value="TreeGrafter"/>
</dbReference>
<accession>A0A3M7RA85</accession>
<dbReference type="GO" id="GO:0004674">
    <property type="term" value="F:protein serine/threonine kinase activity"/>
    <property type="evidence" value="ECO:0007669"/>
    <property type="project" value="UniProtKB-KW"/>
</dbReference>
<evidence type="ECO:0000256" key="1">
    <source>
        <dbReference type="ARBA" id="ARBA00005843"/>
    </source>
</evidence>
<dbReference type="EMBL" id="REGN01003864">
    <property type="protein sequence ID" value="RNA20379.1"/>
    <property type="molecule type" value="Genomic_DNA"/>
</dbReference>
<evidence type="ECO:0000259" key="7">
    <source>
        <dbReference type="PROSITE" id="PS50011"/>
    </source>
</evidence>
<dbReference type="GO" id="GO:0005737">
    <property type="term" value="C:cytoplasm"/>
    <property type="evidence" value="ECO:0007669"/>
    <property type="project" value="TreeGrafter"/>
</dbReference>
<evidence type="ECO:0000256" key="2">
    <source>
        <dbReference type="ARBA" id="ARBA00022527"/>
    </source>
</evidence>
<dbReference type="InterPro" id="IPR000719">
    <property type="entry name" value="Prot_kinase_dom"/>
</dbReference>
<dbReference type="PROSITE" id="PS50011">
    <property type="entry name" value="PROTEIN_KINASE_DOM"/>
    <property type="match status" value="1"/>
</dbReference>
<sequence length="221" mass="24857">DLKSDNCLVRENGRSVVVADFGLSRILQYSNSSGNTSRNNSALFVNECAEFVAMTHAESPDSSSATNSFIVAAKRKLKKRAINSHRRRYAVVGNSFSMAPEMLKHQIYDERVDIFSFGIICCEIIGRVQADPDYLPRTSDFGLNVELFRKKYCEPDCPKQFIKIAIACCELDPEHRPAFAKTHLWLNTILHHLQANHPIPKNLLKNILQQANAAGLPQLKL</sequence>
<dbReference type="InterPro" id="IPR001245">
    <property type="entry name" value="Ser-Thr/Tyr_kinase_cat_dom"/>
</dbReference>
<organism evidence="8 9">
    <name type="scientific">Brachionus plicatilis</name>
    <name type="common">Marine rotifer</name>
    <name type="synonym">Brachionus muelleri</name>
    <dbReference type="NCBI Taxonomy" id="10195"/>
    <lineage>
        <taxon>Eukaryota</taxon>
        <taxon>Metazoa</taxon>
        <taxon>Spiralia</taxon>
        <taxon>Gnathifera</taxon>
        <taxon>Rotifera</taxon>
        <taxon>Eurotatoria</taxon>
        <taxon>Monogononta</taxon>
        <taxon>Pseudotrocha</taxon>
        <taxon>Ploima</taxon>
        <taxon>Brachionidae</taxon>
        <taxon>Brachionus</taxon>
    </lineage>
</organism>
<evidence type="ECO:0000256" key="4">
    <source>
        <dbReference type="ARBA" id="ARBA00022741"/>
    </source>
</evidence>
<dbReference type="Proteomes" id="UP000276133">
    <property type="component" value="Unassembled WGS sequence"/>
</dbReference>
<proteinExistence type="inferred from homology"/>
<dbReference type="InterPro" id="IPR011009">
    <property type="entry name" value="Kinase-like_dom_sf"/>
</dbReference>
<feature type="domain" description="Protein kinase" evidence="7">
    <location>
        <begin position="1"/>
        <end position="186"/>
    </location>
</feature>
<keyword evidence="5 8" id="KW-0418">Kinase</keyword>
<keyword evidence="9" id="KW-1185">Reference proteome</keyword>
<gene>
    <name evidence="8" type="ORF">BpHYR1_016005</name>
</gene>
<protein>
    <submittedName>
        <fullName evidence="8">LIM domain kinase 1 isoform X2</fullName>
    </submittedName>
</protein>
<dbReference type="GO" id="GO:0005524">
    <property type="term" value="F:ATP binding"/>
    <property type="evidence" value="ECO:0007669"/>
    <property type="project" value="UniProtKB-KW"/>
</dbReference>